<feature type="transmembrane region" description="Helical" evidence="1">
    <location>
        <begin position="75"/>
        <end position="93"/>
    </location>
</feature>
<organism evidence="2 3">
    <name type="scientific">Candidatus Aquitaenariimonas noxiae</name>
    <dbReference type="NCBI Taxonomy" id="1974741"/>
    <lineage>
        <taxon>Bacteria</taxon>
        <taxon>Pseudomonadati</taxon>
        <taxon>Candidatus Omnitrophota</taxon>
        <taxon>Candidatus Aquitaenariimonas</taxon>
    </lineage>
</organism>
<sequence length="94" mass="10643">MSCPILNLFAKCSCSCGTICPFCIRLTMIVIAIAFGALVAWKPKKVIQIQISLYRPFNWKLEPISMEKEIRNTRVMGLVLLILGILSLIYILVR</sequence>
<reference evidence="2 3" key="1">
    <citation type="submission" date="2017-09" db="EMBL/GenBank/DDBJ databases">
        <title>Depth-based differentiation of microbial function through sediment-hosted aquifers and enrichment of novel symbionts in the deep terrestrial subsurface.</title>
        <authorList>
            <person name="Probst A.J."/>
            <person name="Ladd B."/>
            <person name="Jarett J.K."/>
            <person name="Geller-Mcgrath D.E."/>
            <person name="Sieber C.M."/>
            <person name="Emerson J.B."/>
            <person name="Anantharaman K."/>
            <person name="Thomas B.C."/>
            <person name="Malmstrom R."/>
            <person name="Stieglmeier M."/>
            <person name="Klingl A."/>
            <person name="Woyke T."/>
            <person name="Ryan C.M."/>
            <person name="Banfield J.F."/>
        </authorList>
    </citation>
    <scope>NUCLEOTIDE SEQUENCE [LARGE SCALE GENOMIC DNA]</scope>
    <source>
        <strain evidence="2">CG07_land_8_20_14_0_80_42_15</strain>
    </source>
</reference>
<evidence type="ECO:0000256" key="1">
    <source>
        <dbReference type="SAM" id="Phobius"/>
    </source>
</evidence>
<evidence type="ECO:0000313" key="2">
    <source>
        <dbReference type="EMBL" id="PIU41748.1"/>
    </source>
</evidence>
<comment type="caution">
    <text evidence="2">The sequence shown here is derived from an EMBL/GenBank/DDBJ whole genome shotgun (WGS) entry which is preliminary data.</text>
</comment>
<dbReference type="Proteomes" id="UP000230052">
    <property type="component" value="Unassembled WGS sequence"/>
</dbReference>
<dbReference type="AlphaFoldDB" id="A0A2J0KTC3"/>
<keyword evidence="1" id="KW-0812">Transmembrane</keyword>
<keyword evidence="1" id="KW-0472">Membrane</keyword>
<evidence type="ECO:0000313" key="3">
    <source>
        <dbReference type="Proteomes" id="UP000230052"/>
    </source>
</evidence>
<protein>
    <submittedName>
        <fullName evidence="2">Uncharacterized protein</fullName>
    </submittedName>
</protein>
<accession>A0A2J0KTC3</accession>
<dbReference type="EMBL" id="PEWV01000036">
    <property type="protein sequence ID" value="PIU41748.1"/>
    <property type="molecule type" value="Genomic_DNA"/>
</dbReference>
<name>A0A2J0KTC3_9BACT</name>
<proteinExistence type="predicted"/>
<gene>
    <name evidence="2" type="ORF">COS99_03770</name>
</gene>
<keyword evidence="1" id="KW-1133">Transmembrane helix</keyword>
<feature type="transmembrane region" description="Helical" evidence="1">
    <location>
        <begin position="24"/>
        <end position="41"/>
    </location>
</feature>